<reference evidence="2 3" key="1">
    <citation type="submission" date="2019-08" db="EMBL/GenBank/DDBJ databases">
        <title>Genome of Vicingus serpentipes NCIMB 15042.</title>
        <authorList>
            <person name="Bowman J.P."/>
        </authorList>
    </citation>
    <scope>NUCLEOTIDE SEQUENCE [LARGE SCALE GENOMIC DNA]</scope>
    <source>
        <strain evidence="2 3">NCIMB 15042</strain>
    </source>
</reference>
<dbReference type="Gene3D" id="3.40.50.1110">
    <property type="entry name" value="SGNH hydrolase"/>
    <property type="match status" value="1"/>
</dbReference>
<accession>A0A5C6RRR5</accession>
<evidence type="ECO:0000313" key="3">
    <source>
        <dbReference type="Proteomes" id="UP000321721"/>
    </source>
</evidence>
<gene>
    <name evidence="2" type="ORF">FRY74_09565</name>
</gene>
<evidence type="ECO:0000259" key="1">
    <source>
        <dbReference type="Pfam" id="PF08885"/>
    </source>
</evidence>
<protein>
    <submittedName>
        <fullName evidence="2">GSCFA domain-containing protein</fullName>
    </submittedName>
</protein>
<proteinExistence type="predicted"/>
<keyword evidence="3" id="KW-1185">Reference proteome</keyword>
<dbReference type="EMBL" id="VOOS01000004">
    <property type="protein sequence ID" value="TXB64689.1"/>
    <property type="molecule type" value="Genomic_DNA"/>
</dbReference>
<dbReference type="Pfam" id="PF08885">
    <property type="entry name" value="GSCFA"/>
    <property type="match status" value="1"/>
</dbReference>
<dbReference type="SUPFAM" id="SSF52266">
    <property type="entry name" value="SGNH hydrolase"/>
    <property type="match status" value="1"/>
</dbReference>
<name>A0A5C6RRR5_9FLAO</name>
<comment type="caution">
    <text evidence="2">The sequence shown here is derived from an EMBL/GenBank/DDBJ whole genome shotgun (WGS) entry which is preliminary data.</text>
</comment>
<dbReference type="InterPro" id="IPR036514">
    <property type="entry name" value="SGNH_hydro_sf"/>
</dbReference>
<dbReference type="Proteomes" id="UP000321721">
    <property type="component" value="Unassembled WGS sequence"/>
</dbReference>
<dbReference type="AlphaFoldDB" id="A0A5C6RRR5"/>
<dbReference type="GO" id="GO:0016788">
    <property type="term" value="F:hydrolase activity, acting on ester bonds"/>
    <property type="evidence" value="ECO:0007669"/>
    <property type="project" value="UniProtKB-ARBA"/>
</dbReference>
<feature type="domain" description="GSCFA" evidence="1">
    <location>
        <begin position="22"/>
        <end position="254"/>
    </location>
</feature>
<dbReference type="OrthoDB" id="9807687at2"/>
<sequence length="323" mass="37392">MILSIPTKIPQSNFKISHNEGLFLIGSCFSQNIGHRLKEAKFNISSNSFGTIYNPISIAENLHRLLKVKHYDGNDIYNYKDEKLVNFSNQSSSHKIDESAFLMKENDKLAADILALNQSNTIILTFGTAWAYEWKETSQIVANCHKIPNTFFSKRLLTVAEIVTKYDELLNHFKTKNIVFTVSPVRHAKGGLHENNLSKSTLHLAINELMNKYENCSYFPAYEIVIDELRDYRFYKEDMIHPSDQAINYVWDKFSETYFEPSTLDLVEQIFKIKNAAAHKPFNYESIGHKQFVAKQTELINKLKQTAPYLDFEQEISQLNQQN</sequence>
<evidence type="ECO:0000313" key="2">
    <source>
        <dbReference type="EMBL" id="TXB64689.1"/>
    </source>
</evidence>
<dbReference type="RefSeq" id="WP_147100903.1">
    <property type="nucleotide sequence ID" value="NZ_VOOS01000004.1"/>
</dbReference>
<organism evidence="2 3">
    <name type="scientific">Vicingus serpentipes</name>
    <dbReference type="NCBI Taxonomy" id="1926625"/>
    <lineage>
        <taxon>Bacteria</taxon>
        <taxon>Pseudomonadati</taxon>
        <taxon>Bacteroidota</taxon>
        <taxon>Flavobacteriia</taxon>
        <taxon>Flavobacteriales</taxon>
        <taxon>Vicingaceae</taxon>
        <taxon>Vicingus</taxon>
    </lineage>
</organism>
<dbReference type="InterPro" id="IPR014982">
    <property type="entry name" value="GSCFA"/>
</dbReference>